<keyword evidence="2" id="KW-1185">Reference proteome</keyword>
<organism evidence="2 3">
    <name type="scientific">Romanomermis culicivorax</name>
    <name type="common">Nematode worm</name>
    <dbReference type="NCBI Taxonomy" id="13658"/>
    <lineage>
        <taxon>Eukaryota</taxon>
        <taxon>Metazoa</taxon>
        <taxon>Ecdysozoa</taxon>
        <taxon>Nematoda</taxon>
        <taxon>Enoplea</taxon>
        <taxon>Dorylaimia</taxon>
        <taxon>Mermithida</taxon>
        <taxon>Mermithoidea</taxon>
        <taxon>Mermithidae</taxon>
        <taxon>Romanomermis</taxon>
    </lineage>
</organism>
<dbReference type="Proteomes" id="UP000887565">
    <property type="component" value="Unplaced"/>
</dbReference>
<evidence type="ECO:0000313" key="2">
    <source>
        <dbReference type="Proteomes" id="UP000887565"/>
    </source>
</evidence>
<dbReference type="CDD" id="cd18186">
    <property type="entry name" value="BTB_POZ_ZBTB_KLHL-like"/>
    <property type="match status" value="1"/>
</dbReference>
<protein>
    <submittedName>
        <fullName evidence="3">BTB domain-containing protein</fullName>
    </submittedName>
</protein>
<evidence type="ECO:0000313" key="3">
    <source>
        <dbReference type="WBParaSite" id="nRc.2.0.1.t37401-RA"/>
    </source>
</evidence>
<accession>A0A915KHD9</accession>
<dbReference type="InterPro" id="IPR011333">
    <property type="entry name" value="SKP1/BTB/POZ_sf"/>
</dbReference>
<evidence type="ECO:0000259" key="1">
    <source>
        <dbReference type="PROSITE" id="PS50097"/>
    </source>
</evidence>
<dbReference type="InterPro" id="IPR000210">
    <property type="entry name" value="BTB/POZ_dom"/>
</dbReference>
<dbReference type="PANTHER" id="PTHR24413">
    <property type="entry name" value="SPECKLE-TYPE POZ PROTEIN"/>
    <property type="match status" value="1"/>
</dbReference>
<dbReference type="SMART" id="SM00225">
    <property type="entry name" value="BTB"/>
    <property type="match status" value="2"/>
</dbReference>
<dbReference type="Gene3D" id="3.30.710.10">
    <property type="entry name" value="Potassium Channel Kv1.1, Chain A"/>
    <property type="match status" value="2"/>
</dbReference>
<reference evidence="3" key="1">
    <citation type="submission" date="2022-11" db="UniProtKB">
        <authorList>
            <consortium name="WormBaseParasite"/>
        </authorList>
    </citation>
    <scope>IDENTIFICATION</scope>
</reference>
<dbReference type="Pfam" id="PF00651">
    <property type="entry name" value="BTB"/>
    <property type="match status" value="2"/>
</dbReference>
<dbReference type="SUPFAM" id="SSF54695">
    <property type="entry name" value="POZ domain"/>
    <property type="match status" value="2"/>
</dbReference>
<dbReference type="WBParaSite" id="nRc.2.0.1.t37401-RA">
    <property type="protein sequence ID" value="nRc.2.0.1.t37401-RA"/>
    <property type="gene ID" value="nRc.2.0.1.g37401"/>
</dbReference>
<dbReference type="AlphaFoldDB" id="A0A915KHD9"/>
<dbReference type="OMA" id="YLDETQC"/>
<feature type="domain" description="BTB" evidence="1">
    <location>
        <begin position="136"/>
        <end position="223"/>
    </location>
</feature>
<dbReference type="PROSITE" id="PS50097">
    <property type="entry name" value="BTB"/>
    <property type="match status" value="2"/>
</dbReference>
<name>A0A915KHD9_ROMCU</name>
<proteinExistence type="predicted"/>
<feature type="domain" description="BTB" evidence="1">
    <location>
        <begin position="269"/>
        <end position="336"/>
    </location>
</feature>
<sequence>MGMNGDQFYENMPMQLRSLKAEDIVLPSEGRSVAKMINAYYYETNILDRSGVDDTFTSALRASVYSRRRNSSSNFSFSFWINPNAPRIPLDSVLPSIQTPLLPEKPYVDLHKYYVKSTYGNDIQKLLEDETSQQFFDCSLTVKLEDGELFDIKAHRIVLSSASSYFREIFSQKKYIRNDFVADVIVLDQHEDQISFRIILLCCKVFAIKLIQFIYSGHLKLDFGDCEEFVSMVKCLDICSTANNSTFLEIDDENFRSNLILRGLNDSTCESSLDIIGENEERFRVYKPILMARCEAINVMMKNEFLEKKENQINLLDISATVLKMFLSYCFTDQIDRLIDVSELEIDHFSEALELASRFCLASFAQLIQTTLINRLTSLPDQECCVIIASQIIGLAKLFNFDCILHWCLTYLCCHKKDVWIDMLDEDTAHFIDIHCWPPEWYFDELRIYDLEMANLEKHLEKRRTKAFLRQNRDQCCLNVGHFLFNFVRFGK</sequence>